<evidence type="ECO:0000256" key="3">
    <source>
        <dbReference type="ARBA" id="ARBA00023274"/>
    </source>
</evidence>
<dbReference type="OrthoDB" id="6332053at2759"/>
<protein>
    <submittedName>
        <fullName evidence="4">Ribosomal protein L39</fullName>
    </submittedName>
</protein>
<evidence type="ECO:0000313" key="4">
    <source>
        <dbReference type="EMBL" id="TNJ27843.1"/>
    </source>
</evidence>
<dbReference type="Gene3D" id="1.10.1620.10">
    <property type="entry name" value="Ribosomal protein L39e"/>
    <property type="match status" value="1"/>
</dbReference>
<evidence type="ECO:0000313" key="5">
    <source>
        <dbReference type="Proteomes" id="UP000315496"/>
    </source>
</evidence>
<dbReference type="GO" id="GO:0003735">
    <property type="term" value="F:structural constituent of ribosome"/>
    <property type="evidence" value="ECO:0007669"/>
    <property type="project" value="InterPro"/>
</dbReference>
<dbReference type="InterPro" id="IPR023626">
    <property type="entry name" value="Ribosomal_eL39_dom_sf"/>
</dbReference>
<name>A0A4Z1T1N8_GIAMU</name>
<comment type="caution">
    <text evidence="4">The sequence shown here is derived from an EMBL/GenBank/DDBJ whole genome shotgun (WGS) entry which is preliminary data.</text>
</comment>
<comment type="similarity">
    <text evidence="1">Belongs to the eukaryotic ribosomal protein eL39 family.</text>
</comment>
<accession>A0A4Z1T1N8</accession>
<dbReference type="GO" id="GO:0005840">
    <property type="term" value="C:ribosome"/>
    <property type="evidence" value="ECO:0007669"/>
    <property type="project" value="UniProtKB-KW"/>
</dbReference>
<evidence type="ECO:0000256" key="2">
    <source>
        <dbReference type="ARBA" id="ARBA00022980"/>
    </source>
</evidence>
<organism evidence="4 5">
    <name type="scientific">Giardia muris</name>
    <dbReference type="NCBI Taxonomy" id="5742"/>
    <lineage>
        <taxon>Eukaryota</taxon>
        <taxon>Metamonada</taxon>
        <taxon>Diplomonadida</taxon>
        <taxon>Hexamitidae</taxon>
        <taxon>Giardiinae</taxon>
        <taxon>Giardia</taxon>
    </lineage>
</organism>
<dbReference type="Proteomes" id="UP000315496">
    <property type="component" value="Chromosome 3"/>
</dbReference>
<dbReference type="SUPFAM" id="SSF48662">
    <property type="entry name" value="Ribosomal protein L39e"/>
    <property type="match status" value="1"/>
</dbReference>
<sequence>MSANKTLERKLRLGKKIRMNKNIPRWVILKDKLKKRWNYKRHHWRRSHLKL</sequence>
<dbReference type="VEuPathDB" id="GiardiaDB:GMRT_12651"/>
<dbReference type="HAMAP" id="MF_00629">
    <property type="entry name" value="Ribosomal_eL39"/>
    <property type="match status" value="1"/>
</dbReference>
<dbReference type="InterPro" id="IPR000077">
    <property type="entry name" value="Ribosomal_eL39"/>
</dbReference>
<dbReference type="AlphaFoldDB" id="A0A4Z1T1N8"/>
<keyword evidence="2 4" id="KW-0689">Ribosomal protein</keyword>
<dbReference type="Pfam" id="PF00832">
    <property type="entry name" value="Ribosomal_L39"/>
    <property type="match status" value="1"/>
</dbReference>
<dbReference type="GO" id="GO:1990904">
    <property type="term" value="C:ribonucleoprotein complex"/>
    <property type="evidence" value="ECO:0007669"/>
    <property type="project" value="UniProtKB-KW"/>
</dbReference>
<reference evidence="4 5" key="1">
    <citation type="submission" date="2019-05" db="EMBL/GenBank/DDBJ databases">
        <title>The compact genome of Giardia muris reveals important steps in the evolution of intestinal protozoan parasites.</title>
        <authorList>
            <person name="Xu F."/>
            <person name="Jimenez-Gonzalez A."/>
            <person name="Einarsson E."/>
            <person name="Astvaldsson A."/>
            <person name="Peirasmaki D."/>
            <person name="Eckmann L."/>
            <person name="Andersson J.O."/>
            <person name="Svard S.G."/>
            <person name="Jerlstrom-Hultqvist J."/>
        </authorList>
    </citation>
    <scope>NUCLEOTIDE SEQUENCE [LARGE SCALE GENOMIC DNA]</scope>
    <source>
        <strain evidence="4 5">Roberts-Thomson</strain>
    </source>
</reference>
<dbReference type="EMBL" id="VDLU01000003">
    <property type="protein sequence ID" value="TNJ27843.1"/>
    <property type="molecule type" value="Genomic_DNA"/>
</dbReference>
<proteinExistence type="inferred from homology"/>
<keyword evidence="3" id="KW-0687">Ribonucleoprotein</keyword>
<dbReference type="GO" id="GO:0006412">
    <property type="term" value="P:translation"/>
    <property type="evidence" value="ECO:0007669"/>
    <property type="project" value="InterPro"/>
</dbReference>
<gene>
    <name evidence="4" type="ORF">GMRT_12651</name>
</gene>
<evidence type="ECO:0000256" key="1">
    <source>
        <dbReference type="ARBA" id="ARBA00009339"/>
    </source>
</evidence>
<keyword evidence="5" id="KW-1185">Reference proteome</keyword>